<feature type="binding site" evidence="6">
    <location>
        <position position="321"/>
    </location>
    <ligand>
        <name>Na(+)</name>
        <dbReference type="ChEBI" id="CHEBI:29101"/>
        <label>1</label>
    </ligand>
</feature>
<keyword evidence="3 7" id="KW-0812">Transmembrane</keyword>
<dbReference type="PANTHER" id="PTHR11616:SF182">
    <property type="entry name" value="TRANSPORTER"/>
    <property type="match status" value="1"/>
</dbReference>
<evidence type="ECO:0000256" key="1">
    <source>
        <dbReference type="ARBA" id="ARBA00004141"/>
    </source>
</evidence>
<feature type="transmembrane region" description="Helical" evidence="8">
    <location>
        <begin position="286"/>
        <end position="303"/>
    </location>
</feature>
<comment type="subcellular location">
    <subcellularLocation>
        <location evidence="1">Membrane</location>
        <topology evidence="1">Multi-pass membrane protein</topology>
    </subcellularLocation>
</comment>
<dbReference type="GO" id="GO:0046872">
    <property type="term" value="F:metal ion binding"/>
    <property type="evidence" value="ECO:0007669"/>
    <property type="project" value="UniProtKB-KW"/>
</dbReference>
<dbReference type="GO" id="GO:0005886">
    <property type="term" value="C:plasma membrane"/>
    <property type="evidence" value="ECO:0007669"/>
    <property type="project" value="TreeGrafter"/>
</dbReference>
<feature type="transmembrane region" description="Helical" evidence="8">
    <location>
        <begin position="587"/>
        <end position="612"/>
    </location>
</feature>
<feature type="transmembrane region" description="Helical" evidence="8">
    <location>
        <begin position="204"/>
        <end position="224"/>
    </location>
</feature>
<dbReference type="InterPro" id="IPR000175">
    <property type="entry name" value="Na/ntran_symport"/>
</dbReference>
<feature type="transmembrane region" description="Helical" evidence="8">
    <location>
        <begin position="315"/>
        <end position="336"/>
    </location>
</feature>
<dbReference type="Proteomes" id="UP001347796">
    <property type="component" value="Unassembled WGS sequence"/>
</dbReference>
<feature type="binding site" evidence="6">
    <location>
        <position position="289"/>
    </location>
    <ligand>
        <name>Na(+)</name>
        <dbReference type="ChEBI" id="CHEBI:29101"/>
        <label>1</label>
    </ligand>
</feature>
<comment type="caution">
    <text evidence="9">The sequence shown here is derived from an EMBL/GenBank/DDBJ whole genome shotgun (WGS) entry which is preliminary data.</text>
</comment>
<evidence type="ECO:0000256" key="2">
    <source>
        <dbReference type="ARBA" id="ARBA00022448"/>
    </source>
</evidence>
<protein>
    <recommendedName>
        <fullName evidence="7">Transporter</fullName>
    </recommendedName>
</protein>
<evidence type="ECO:0000256" key="6">
    <source>
        <dbReference type="PIRSR" id="PIRSR600175-1"/>
    </source>
</evidence>
<feature type="transmembrane region" description="Helical" evidence="8">
    <location>
        <begin position="79"/>
        <end position="100"/>
    </location>
</feature>
<feature type="transmembrane region" description="Helical" evidence="8">
    <location>
        <begin position="121"/>
        <end position="149"/>
    </location>
</feature>
<keyword evidence="6" id="KW-0479">Metal-binding</keyword>
<proteinExistence type="inferred from homology"/>
<dbReference type="PROSITE" id="PS50267">
    <property type="entry name" value="NA_NEUROTRAN_SYMP_3"/>
    <property type="match status" value="1"/>
</dbReference>
<evidence type="ECO:0000256" key="8">
    <source>
        <dbReference type="SAM" id="Phobius"/>
    </source>
</evidence>
<dbReference type="PRINTS" id="PR00176">
    <property type="entry name" value="NANEUSMPORT"/>
</dbReference>
<feature type="transmembrane region" description="Helical" evidence="8">
    <location>
        <begin position="427"/>
        <end position="447"/>
    </location>
</feature>
<reference evidence="9 10" key="1">
    <citation type="submission" date="2024-01" db="EMBL/GenBank/DDBJ databases">
        <title>The genome of the rayed Mediterranean limpet Patella caerulea (Linnaeus, 1758).</title>
        <authorList>
            <person name="Anh-Thu Weber A."/>
            <person name="Halstead-Nussloch G."/>
        </authorList>
    </citation>
    <scope>NUCLEOTIDE SEQUENCE [LARGE SCALE GENOMIC DNA]</scope>
    <source>
        <strain evidence="9">AATW-2023a</strain>
        <tissue evidence="9">Whole specimen</tissue>
    </source>
</reference>
<keyword evidence="2 7" id="KW-0813">Transport</keyword>
<dbReference type="PROSITE" id="PS00610">
    <property type="entry name" value="NA_NEUROTRAN_SYMP_1"/>
    <property type="match status" value="1"/>
</dbReference>
<dbReference type="Pfam" id="PF00209">
    <property type="entry name" value="SNF"/>
    <property type="match status" value="1"/>
</dbReference>
<feature type="binding site" evidence="6">
    <location>
        <position position="439"/>
    </location>
    <ligand>
        <name>Na(+)</name>
        <dbReference type="ChEBI" id="CHEBI:29101"/>
        <label>1</label>
    </ligand>
</feature>
<accession>A0AAN8Q2P9</accession>
<feature type="binding site" evidence="6">
    <location>
        <position position="57"/>
    </location>
    <ligand>
        <name>Na(+)</name>
        <dbReference type="ChEBI" id="CHEBI:29101"/>
        <label>1</label>
    </ligand>
</feature>
<feature type="binding site" evidence="6">
    <location>
        <position position="58"/>
    </location>
    <ligand>
        <name>Na(+)</name>
        <dbReference type="ChEBI" id="CHEBI:29101"/>
        <label>1</label>
    </ligand>
</feature>
<keyword evidence="10" id="KW-1185">Reference proteome</keyword>
<evidence type="ECO:0000256" key="4">
    <source>
        <dbReference type="ARBA" id="ARBA00022989"/>
    </source>
</evidence>
<feature type="transmembrane region" description="Helical" evidence="8">
    <location>
        <begin position="233"/>
        <end position="253"/>
    </location>
</feature>
<evidence type="ECO:0000256" key="3">
    <source>
        <dbReference type="ARBA" id="ARBA00022692"/>
    </source>
</evidence>
<dbReference type="SUPFAM" id="SSF161070">
    <property type="entry name" value="SNF-like"/>
    <property type="match status" value="1"/>
</dbReference>
<feature type="transmembrane region" description="Helical" evidence="8">
    <location>
        <begin position="544"/>
        <end position="567"/>
    </location>
</feature>
<evidence type="ECO:0000256" key="5">
    <source>
        <dbReference type="ARBA" id="ARBA00023136"/>
    </source>
</evidence>
<feature type="binding site" evidence="6">
    <location>
        <position position="443"/>
    </location>
    <ligand>
        <name>Na(+)</name>
        <dbReference type="ChEBI" id="CHEBI:29101"/>
        <label>1</label>
    </ligand>
</feature>
<evidence type="ECO:0000313" key="10">
    <source>
        <dbReference type="Proteomes" id="UP001347796"/>
    </source>
</evidence>
<dbReference type="GO" id="GO:0006865">
    <property type="term" value="P:amino acid transport"/>
    <property type="evidence" value="ECO:0007669"/>
    <property type="project" value="TreeGrafter"/>
</dbReference>
<dbReference type="GO" id="GO:0035725">
    <property type="term" value="P:sodium ion transmembrane transport"/>
    <property type="evidence" value="ECO:0007669"/>
    <property type="project" value="TreeGrafter"/>
</dbReference>
<comment type="similarity">
    <text evidence="7">Belongs to the sodium:neurotransmitter symporter (SNF) (TC 2.A.22) family.</text>
</comment>
<dbReference type="InterPro" id="IPR037272">
    <property type="entry name" value="SNS_sf"/>
</dbReference>
<sequence>MGKRKRISKDGINNTELITPLNLPSLDVVTDHDLPQPPNRAAWDSKLQYFFMVISYAVGLGNVWRFPYLTQQHGGGAFLIPYFVMLFVEGMPLLYLELAIGQKMRTGSMGVWNRIHPLMGGVGVASCVTSFTVALYYNAIIMWCFYYLFHSFQSPLPWATCPMTTLAPNHTIPVPECDIAGPTSYFWYRKALVISPGIDEIGGINWKMLLCLVFAWLVVFGCICRGIKSSGKVVYFTATFPYIVLTIFFIRGITLKGATDGLVHMFTPKLEKLYDPQCWLDAATQIFYSFGLAFGGLIAFSSYNPSNNNFQRDAILVSLCNWFTAIYACAVIFAILGFKATLMFENCLDHNIDVLLDVYTSYNKSTLSHTVYLEQYSNNLSSISNSTGKVFRHCNLQDDLDKGAEGTGLAFIIFTQAINEFGPSAPFWSFVFFLMLLSLGLGSEFGTIEGVATSLYDLQLFPWMKRRWLVSAVLCGLSCFVGILFVLGSGAYWVALFDAFAGSFPLILIALAETIGITYVYGLDKFAHDIEMMIGFRPNLYWRIVWKVISPLLMACLLIATLFSKFSKPIVYFAYNKINAELEPKLYPWYAGVMCAVLVLFSIMWMPGIALLKKFGILSYDQAKASAANTGGHTSSTAAFVRSGVTINEENDSGHNSDADEVPFIDETITLPIDPTNFFIGDEQDLESKV</sequence>
<dbReference type="GO" id="GO:0015293">
    <property type="term" value="F:symporter activity"/>
    <property type="evidence" value="ECO:0007669"/>
    <property type="project" value="UniProtKB-KW"/>
</dbReference>
<keyword evidence="5 8" id="KW-0472">Membrane</keyword>
<feature type="transmembrane region" description="Helical" evidence="8">
    <location>
        <begin position="500"/>
        <end position="523"/>
    </location>
</feature>
<feature type="transmembrane region" description="Helical" evidence="8">
    <location>
        <begin position="49"/>
        <end position="67"/>
    </location>
</feature>
<feature type="binding site" evidence="6">
    <location>
        <position position="62"/>
    </location>
    <ligand>
        <name>Na(+)</name>
        <dbReference type="ChEBI" id="CHEBI:29101"/>
        <label>1</label>
    </ligand>
</feature>
<keyword evidence="4 8" id="KW-1133">Transmembrane helix</keyword>
<keyword evidence="6" id="KW-0915">Sodium</keyword>
<gene>
    <name evidence="9" type="ORF">SNE40_007708</name>
</gene>
<dbReference type="AlphaFoldDB" id="A0AAN8Q2P9"/>
<feature type="transmembrane region" description="Helical" evidence="8">
    <location>
        <begin position="468"/>
        <end position="494"/>
    </location>
</feature>
<organism evidence="9 10">
    <name type="scientific">Patella caerulea</name>
    <name type="common">Rayed Mediterranean limpet</name>
    <dbReference type="NCBI Taxonomy" id="87958"/>
    <lineage>
        <taxon>Eukaryota</taxon>
        <taxon>Metazoa</taxon>
        <taxon>Spiralia</taxon>
        <taxon>Lophotrochozoa</taxon>
        <taxon>Mollusca</taxon>
        <taxon>Gastropoda</taxon>
        <taxon>Patellogastropoda</taxon>
        <taxon>Patelloidea</taxon>
        <taxon>Patellidae</taxon>
        <taxon>Patella</taxon>
    </lineage>
</organism>
<evidence type="ECO:0000313" key="9">
    <source>
        <dbReference type="EMBL" id="KAK6185486.1"/>
    </source>
</evidence>
<dbReference type="EMBL" id="JAZGQO010000006">
    <property type="protein sequence ID" value="KAK6185486.1"/>
    <property type="molecule type" value="Genomic_DNA"/>
</dbReference>
<dbReference type="PANTHER" id="PTHR11616">
    <property type="entry name" value="SODIUM/CHLORIDE DEPENDENT TRANSPORTER"/>
    <property type="match status" value="1"/>
</dbReference>
<evidence type="ECO:0000256" key="7">
    <source>
        <dbReference type="RuleBase" id="RU003732"/>
    </source>
</evidence>
<keyword evidence="7" id="KW-0769">Symport</keyword>
<name>A0AAN8Q2P9_PATCE</name>